<organism evidence="2 3">
    <name type="scientific">Flaviflexus equikiangi</name>
    <dbReference type="NCBI Taxonomy" id="2758573"/>
    <lineage>
        <taxon>Bacteria</taxon>
        <taxon>Bacillati</taxon>
        <taxon>Actinomycetota</taxon>
        <taxon>Actinomycetes</taxon>
        <taxon>Actinomycetales</taxon>
        <taxon>Actinomycetaceae</taxon>
        <taxon>Flaviflexus</taxon>
    </lineage>
</organism>
<evidence type="ECO:0000313" key="2">
    <source>
        <dbReference type="EMBL" id="MBM9433475.1"/>
    </source>
</evidence>
<evidence type="ECO:0008006" key="4">
    <source>
        <dbReference type="Google" id="ProtNLM"/>
    </source>
</evidence>
<reference evidence="3" key="1">
    <citation type="submission" date="2021-02" db="EMBL/GenBank/DDBJ databases">
        <title>Leucobacter sp. CX169.</title>
        <authorList>
            <person name="Cheng Y."/>
        </authorList>
    </citation>
    <scope>NUCLEOTIDE SEQUENCE [LARGE SCALE GENOMIC DNA]</scope>
    <source>
        <strain evidence="3">JY899</strain>
    </source>
</reference>
<dbReference type="Proteomes" id="UP000705983">
    <property type="component" value="Unassembled WGS sequence"/>
</dbReference>
<gene>
    <name evidence="2" type="ORF">JVW63_07180</name>
</gene>
<sequence length="101" mass="11545">MGKRSRKRPYGDGHIPLNIDRATGGVRRETGPGGRIFQVRSIPSGAKEYRCPGCQQIIRIGTPHVVAWTEDTLWGPEVGIENRRHWHSACWRARDTRGYFF</sequence>
<name>A0ABS2TFP7_9ACTO</name>
<dbReference type="EMBL" id="JAFFJS010000004">
    <property type="protein sequence ID" value="MBM9433475.1"/>
    <property type="molecule type" value="Genomic_DNA"/>
</dbReference>
<evidence type="ECO:0000313" key="3">
    <source>
        <dbReference type="Proteomes" id="UP000705983"/>
    </source>
</evidence>
<dbReference type="RefSeq" id="WP_187996760.1">
    <property type="nucleotide sequence ID" value="NZ_JACEXG010000004.1"/>
</dbReference>
<comment type="caution">
    <text evidence="2">The sequence shown here is derived from an EMBL/GenBank/DDBJ whole genome shotgun (WGS) entry which is preliminary data.</text>
</comment>
<feature type="region of interest" description="Disordered" evidence="1">
    <location>
        <begin position="1"/>
        <end position="38"/>
    </location>
</feature>
<proteinExistence type="predicted"/>
<protein>
    <recommendedName>
        <fullName evidence="4">ATP/GTP-binding protein</fullName>
    </recommendedName>
</protein>
<accession>A0ABS2TFP7</accession>
<evidence type="ECO:0000256" key="1">
    <source>
        <dbReference type="SAM" id="MobiDB-lite"/>
    </source>
</evidence>
<keyword evidence="3" id="KW-1185">Reference proteome</keyword>